<reference evidence="9" key="1">
    <citation type="submission" date="2017-06" db="EMBL/GenBank/DDBJ databases">
        <title>Capnocytophaga spp. assemblies.</title>
        <authorList>
            <person name="Gulvik C.A."/>
        </authorList>
    </citation>
    <scope>NUCLEOTIDE SEQUENCE [LARGE SCALE GENOMIC DNA]</scope>
    <source>
        <strain evidence="9">H6253</strain>
    </source>
</reference>
<comment type="pathway">
    <text evidence="2 6">Cofactor biosynthesis; tetrahydrofolate biosynthesis; 2-amino-4-hydroxy-6-hydroxymethyl-7,8-dihydropteridine diphosphate from 7,8-dihydroneopterin triphosphate: step 3/4.</text>
</comment>
<keyword evidence="4 6" id="KW-0289">Folate biosynthesis</keyword>
<dbReference type="GO" id="GO:0004150">
    <property type="term" value="F:dihydroneopterin aldolase activity"/>
    <property type="evidence" value="ECO:0007669"/>
    <property type="project" value="UniProtKB-UniRule"/>
</dbReference>
<dbReference type="NCBIfam" id="TIGR00525">
    <property type="entry name" value="folB"/>
    <property type="match status" value="1"/>
</dbReference>
<comment type="function">
    <text evidence="6">Catalyzes the conversion of 7,8-dihydroneopterin to 6-hydroxymethyl-7,8-dihydropterin.</text>
</comment>
<dbReference type="AlphaFoldDB" id="A0A250F9F3"/>
<evidence type="ECO:0000256" key="5">
    <source>
        <dbReference type="ARBA" id="ARBA00023239"/>
    </source>
</evidence>
<dbReference type="NCBIfam" id="TIGR00526">
    <property type="entry name" value="folB_dom"/>
    <property type="match status" value="1"/>
</dbReference>
<dbReference type="Pfam" id="PF02152">
    <property type="entry name" value="FolB"/>
    <property type="match status" value="1"/>
</dbReference>
<organism evidence="8 9">
    <name type="scientific">Capnocytophaga leadbetteri</name>
    <dbReference type="NCBI Taxonomy" id="327575"/>
    <lineage>
        <taxon>Bacteria</taxon>
        <taxon>Pseudomonadati</taxon>
        <taxon>Bacteroidota</taxon>
        <taxon>Flavobacteriia</taxon>
        <taxon>Flavobacteriales</taxon>
        <taxon>Flavobacteriaceae</taxon>
        <taxon>Capnocytophaga</taxon>
    </lineage>
</organism>
<dbReference type="Gene3D" id="3.30.1130.10">
    <property type="match status" value="1"/>
</dbReference>
<dbReference type="Proteomes" id="UP000217276">
    <property type="component" value="Chromosome"/>
</dbReference>
<name>A0A250F9F3_9FLAO</name>
<evidence type="ECO:0000313" key="9">
    <source>
        <dbReference type="Proteomes" id="UP000217276"/>
    </source>
</evidence>
<dbReference type="PANTHER" id="PTHR42844:SF1">
    <property type="entry name" value="DIHYDRONEOPTERIN ALDOLASE 1-RELATED"/>
    <property type="match status" value="1"/>
</dbReference>
<evidence type="ECO:0000259" key="7">
    <source>
        <dbReference type="SMART" id="SM00905"/>
    </source>
</evidence>
<dbReference type="SUPFAM" id="SSF55620">
    <property type="entry name" value="Tetrahydrobiopterin biosynthesis enzymes-like"/>
    <property type="match status" value="1"/>
</dbReference>
<proteinExistence type="inferred from homology"/>
<dbReference type="GO" id="GO:0005737">
    <property type="term" value="C:cytoplasm"/>
    <property type="evidence" value="ECO:0007669"/>
    <property type="project" value="TreeGrafter"/>
</dbReference>
<dbReference type="InterPro" id="IPR006157">
    <property type="entry name" value="FolB_dom"/>
</dbReference>
<accession>A0A250F9F3</accession>
<dbReference type="GO" id="GO:0046656">
    <property type="term" value="P:folic acid biosynthetic process"/>
    <property type="evidence" value="ECO:0007669"/>
    <property type="project" value="UniProtKB-UniRule"/>
</dbReference>
<sequence length="120" mass="13514">MEQIILKNIRSYAYHGCLTEETAIGSDYRTDLKISADLKKSMLSDALQDTVDYVHLNRIVKEEMAIPAKLLENVAARIVKRIFDEIPEVQKVTLKVAKINPPIGGDVESVSVKIKQERFG</sequence>
<dbReference type="KEGG" id="clk:CGC53_05005"/>
<evidence type="ECO:0000313" key="8">
    <source>
        <dbReference type="EMBL" id="ATA81753.1"/>
    </source>
</evidence>
<dbReference type="EMBL" id="CP022384">
    <property type="protein sequence ID" value="ATA81753.1"/>
    <property type="molecule type" value="Genomic_DNA"/>
</dbReference>
<protein>
    <recommendedName>
        <fullName evidence="6">7,8-dihydroneopterin aldolase</fullName>
        <ecNumber evidence="6">4.1.2.25</ecNumber>
    </recommendedName>
</protein>
<evidence type="ECO:0000256" key="6">
    <source>
        <dbReference type="RuleBase" id="RU362079"/>
    </source>
</evidence>
<comment type="catalytic activity">
    <reaction evidence="1 6">
        <text>7,8-dihydroneopterin = 6-hydroxymethyl-7,8-dihydropterin + glycolaldehyde</text>
        <dbReference type="Rhea" id="RHEA:10540"/>
        <dbReference type="ChEBI" id="CHEBI:17001"/>
        <dbReference type="ChEBI" id="CHEBI:17071"/>
        <dbReference type="ChEBI" id="CHEBI:44841"/>
        <dbReference type="EC" id="4.1.2.25"/>
    </reaction>
</comment>
<evidence type="ECO:0000256" key="4">
    <source>
        <dbReference type="ARBA" id="ARBA00022909"/>
    </source>
</evidence>
<dbReference type="InterPro" id="IPR006156">
    <property type="entry name" value="Dihydroneopterin_aldolase"/>
</dbReference>
<dbReference type="UniPathway" id="UPA00077">
    <property type="reaction ID" value="UER00154"/>
</dbReference>
<dbReference type="EC" id="4.1.2.25" evidence="6"/>
<evidence type="ECO:0000256" key="2">
    <source>
        <dbReference type="ARBA" id="ARBA00005013"/>
    </source>
</evidence>
<dbReference type="RefSeq" id="WP_095913776.1">
    <property type="nucleotide sequence ID" value="NZ_CP022384.1"/>
</dbReference>
<evidence type="ECO:0000256" key="3">
    <source>
        <dbReference type="ARBA" id="ARBA00005708"/>
    </source>
</evidence>
<gene>
    <name evidence="8" type="primary">folB</name>
    <name evidence="8" type="ORF">CGC53_05005</name>
</gene>
<keyword evidence="5 6" id="KW-0456">Lyase</keyword>
<dbReference type="InterPro" id="IPR043133">
    <property type="entry name" value="GTP-CH-I_C/QueF"/>
</dbReference>
<feature type="domain" description="Dihydroneopterin aldolase/epimerase" evidence="7">
    <location>
        <begin position="4"/>
        <end position="116"/>
    </location>
</feature>
<comment type="similarity">
    <text evidence="3 6">Belongs to the DHNA family.</text>
</comment>
<dbReference type="GO" id="GO:0046654">
    <property type="term" value="P:tetrahydrofolate biosynthetic process"/>
    <property type="evidence" value="ECO:0007669"/>
    <property type="project" value="UniProtKB-UniRule"/>
</dbReference>
<dbReference type="PANTHER" id="PTHR42844">
    <property type="entry name" value="DIHYDRONEOPTERIN ALDOLASE 1-RELATED"/>
    <property type="match status" value="1"/>
</dbReference>
<evidence type="ECO:0000256" key="1">
    <source>
        <dbReference type="ARBA" id="ARBA00001353"/>
    </source>
</evidence>
<keyword evidence="9" id="KW-1185">Reference proteome</keyword>
<dbReference type="SMART" id="SM00905">
    <property type="entry name" value="FolB"/>
    <property type="match status" value="1"/>
</dbReference>